<dbReference type="SUPFAM" id="SSF51726">
    <property type="entry name" value="UROD/MetE-like"/>
    <property type="match status" value="1"/>
</dbReference>
<dbReference type="OrthoDB" id="9803687at2"/>
<protein>
    <recommendedName>
        <fullName evidence="3">Uroporphyrinogen decarboxylase (URO-D) domain-containing protein</fullName>
    </recommendedName>
</protein>
<accession>A0A178IIN2</accession>
<dbReference type="InterPro" id="IPR038071">
    <property type="entry name" value="UROD/MetE-like_sf"/>
</dbReference>
<name>A0A178IIN2_9BACT</name>
<dbReference type="STRING" id="1184151.AW736_12740"/>
<dbReference type="RefSeq" id="WP_068770600.1">
    <property type="nucleotide sequence ID" value="NZ_CP109796.1"/>
</dbReference>
<evidence type="ECO:0008006" key="3">
    <source>
        <dbReference type="Google" id="ProtNLM"/>
    </source>
</evidence>
<proteinExistence type="predicted"/>
<gene>
    <name evidence="1" type="ORF">AW736_12740</name>
</gene>
<evidence type="ECO:0000313" key="1">
    <source>
        <dbReference type="EMBL" id="OAM89541.1"/>
    </source>
</evidence>
<dbReference type="AlphaFoldDB" id="A0A178IIN2"/>
<comment type="caution">
    <text evidence="1">The sequence shown here is derived from an EMBL/GenBank/DDBJ whole genome shotgun (WGS) entry which is preliminary data.</text>
</comment>
<dbReference type="Proteomes" id="UP000078486">
    <property type="component" value="Unassembled WGS sequence"/>
</dbReference>
<dbReference type="EMBL" id="LRRQ01000089">
    <property type="protein sequence ID" value="OAM89541.1"/>
    <property type="molecule type" value="Genomic_DNA"/>
</dbReference>
<sequence length="373" mass="41669">MDTTRHSRWRDQLAAVASQPLEYCPGFPEIAARWEDWWHFRAARPLMMASTSSRTDIYWGRGFKFIERPQQWLDALRTQVANTRWIGELLPRVRVDIGPEAPAAFLGTPLHLSESEQTAWNTPNLSSWDPPPVFRFDPENKWFRLVLSLLALTADDARGRYLVCLPDMGGAVDVLANMRDPSLLCMDIMDDAREAVKTAALQIADAWAPMYEQVIDTILSRGAGYINQMSPWSGEDYVVPTCDFNALIGPDDFEEICLPSLRRQASNAARICFHLDGPQAARHAGALGRQDWVRTVQFSPGEGTPSALAKLDMLRGLQEAGKPVLVMAPLREAAELARKLDPRGLAIWVQGNLSPADAAEFEDIIKHLPDSHA</sequence>
<dbReference type="Gene3D" id="3.20.20.210">
    <property type="match status" value="1"/>
</dbReference>
<evidence type="ECO:0000313" key="2">
    <source>
        <dbReference type="Proteomes" id="UP000078486"/>
    </source>
</evidence>
<keyword evidence="2" id="KW-1185">Reference proteome</keyword>
<reference evidence="1 2" key="1">
    <citation type="submission" date="2016-01" db="EMBL/GenBank/DDBJ databases">
        <title>High potential of lignocellulose degradation of a new Verrucomicrobia species.</title>
        <authorList>
            <person name="Wang Y."/>
            <person name="Shi Y."/>
            <person name="Qiu Z."/>
            <person name="Liu S."/>
            <person name="Yang H."/>
        </authorList>
    </citation>
    <scope>NUCLEOTIDE SEQUENCE [LARGE SCALE GENOMIC DNA]</scope>
    <source>
        <strain evidence="1 2">TSB47</strain>
    </source>
</reference>
<organism evidence="1 2">
    <name type="scientific">Termitidicoccus mucosus</name>
    <dbReference type="NCBI Taxonomy" id="1184151"/>
    <lineage>
        <taxon>Bacteria</taxon>
        <taxon>Pseudomonadati</taxon>
        <taxon>Verrucomicrobiota</taxon>
        <taxon>Opitutia</taxon>
        <taxon>Opitutales</taxon>
        <taxon>Opitutaceae</taxon>
        <taxon>Termitidicoccus</taxon>
    </lineage>
</organism>